<dbReference type="InterPro" id="IPR036779">
    <property type="entry name" value="LysM_dom_sf"/>
</dbReference>
<dbReference type="Gene3D" id="3.10.50.10">
    <property type="match status" value="1"/>
</dbReference>
<dbReference type="RefSeq" id="WP_123608971.1">
    <property type="nucleotide sequence ID" value="NZ_RJVG01000004.1"/>
</dbReference>
<dbReference type="PROSITE" id="PS51782">
    <property type="entry name" value="LYSM"/>
    <property type="match status" value="2"/>
</dbReference>
<organism evidence="4 5">
    <name type="scientific">Mobilisporobacter senegalensis</name>
    <dbReference type="NCBI Taxonomy" id="1329262"/>
    <lineage>
        <taxon>Bacteria</taxon>
        <taxon>Bacillati</taxon>
        <taxon>Bacillota</taxon>
        <taxon>Clostridia</taxon>
        <taxon>Lachnospirales</taxon>
        <taxon>Lachnospiraceae</taxon>
        <taxon>Mobilisporobacter</taxon>
    </lineage>
</organism>
<dbReference type="Pfam" id="PF00704">
    <property type="entry name" value="Glyco_hydro_18"/>
    <property type="match status" value="1"/>
</dbReference>
<dbReference type="CDD" id="cd00118">
    <property type="entry name" value="LysM"/>
    <property type="match status" value="2"/>
</dbReference>
<sequence length="433" mass="49045">MIIHVVQSGETLYSISTSYGISSSRLIQDNGLTSPNELAVGQTIVIVYPKEIYTVREGDTLQSIAYDHNITLMQLLRNNPYLINREFIYTGESLVISYEDEKIRNISTNGYTYPFINRDILKKTLPFLTYITIFNYRVTVEGEIIDIDDMEIIQLAKEYKVAPLMLITALTEDGIFSSEVTHTILNDQELQDKFIDNILTILKAKGYYGLNIDSQYILIEDRQLFVDFTEKITNRLNNEGFQVIVTLTPKTLEDGTITIYESIDYKGLGQAANGLLLISYEWGSSFGPPAAVTPINVVQVLLDFAVTQIPPEKITLGIPIIGYDWQLPHIQGVSRAYSLSSTAAIELAVAEGATILYDETAQAPYFYYTETNRGEPTQHIVWFKDARSIKALTDLVPIYGFPGIGVWNVMTFFTQMWFIINTQYEIEKIETLL</sequence>
<dbReference type="InterPro" id="IPR011583">
    <property type="entry name" value="Chitinase_II/V-like_cat"/>
</dbReference>
<dbReference type="GO" id="GO:0012505">
    <property type="term" value="C:endomembrane system"/>
    <property type="evidence" value="ECO:0007669"/>
    <property type="project" value="TreeGrafter"/>
</dbReference>
<dbReference type="Gene3D" id="3.20.20.80">
    <property type="entry name" value="Glycosidases"/>
    <property type="match status" value="1"/>
</dbReference>
<dbReference type="GO" id="GO:0005975">
    <property type="term" value="P:carbohydrate metabolic process"/>
    <property type="evidence" value="ECO:0007669"/>
    <property type="project" value="InterPro"/>
</dbReference>
<dbReference type="OrthoDB" id="9769314at2"/>
<evidence type="ECO:0000256" key="1">
    <source>
        <dbReference type="ARBA" id="ARBA00023295"/>
    </source>
</evidence>
<dbReference type="GO" id="GO:0070492">
    <property type="term" value="F:oligosaccharide binding"/>
    <property type="evidence" value="ECO:0007669"/>
    <property type="project" value="TreeGrafter"/>
</dbReference>
<dbReference type="Proteomes" id="UP000273083">
    <property type="component" value="Unassembled WGS sequence"/>
</dbReference>
<name>A0A3N1XP71_9FIRM</name>
<dbReference type="InterPro" id="IPR018392">
    <property type="entry name" value="LysM"/>
</dbReference>
<dbReference type="PANTHER" id="PTHR46066:SF2">
    <property type="entry name" value="CHITINASE DOMAIN-CONTAINING PROTEIN 1"/>
    <property type="match status" value="1"/>
</dbReference>
<dbReference type="Gene3D" id="3.10.350.10">
    <property type="entry name" value="LysM domain"/>
    <property type="match status" value="2"/>
</dbReference>
<evidence type="ECO:0000259" key="3">
    <source>
        <dbReference type="PROSITE" id="PS51910"/>
    </source>
</evidence>
<dbReference type="InterPro" id="IPR029070">
    <property type="entry name" value="Chitinase_insertion_sf"/>
</dbReference>
<gene>
    <name evidence="4" type="ORF">EDD66_10445</name>
</gene>
<evidence type="ECO:0000259" key="2">
    <source>
        <dbReference type="PROSITE" id="PS51782"/>
    </source>
</evidence>
<feature type="domain" description="LysM" evidence="2">
    <location>
        <begin position="2"/>
        <end position="46"/>
    </location>
</feature>
<dbReference type="SUPFAM" id="SSF51445">
    <property type="entry name" value="(Trans)glycosidases"/>
    <property type="match status" value="1"/>
</dbReference>
<dbReference type="SUPFAM" id="SSF54106">
    <property type="entry name" value="LysM domain"/>
    <property type="match status" value="2"/>
</dbReference>
<dbReference type="GO" id="GO:0016798">
    <property type="term" value="F:hydrolase activity, acting on glycosyl bonds"/>
    <property type="evidence" value="ECO:0007669"/>
    <property type="project" value="UniProtKB-KW"/>
</dbReference>
<comment type="caution">
    <text evidence="4">The sequence shown here is derived from an EMBL/GenBank/DDBJ whole genome shotgun (WGS) entry which is preliminary data.</text>
</comment>
<dbReference type="Pfam" id="PF01476">
    <property type="entry name" value="LysM"/>
    <property type="match status" value="2"/>
</dbReference>
<dbReference type="InterPro" id="IPR001223">
    <property type="entry name" value="Glyco_hydro18_cat"/>
</dbReference>
<evidence type="ECO:0000313" key="4">
    <source>
        <dbReference type="EMBL" id="ROR28463.1"/>
    </source>
</evidence>
<keyword evidence="5" id="KW-1185">Reference proteome</keyword>
<dbReference type="PANTHER" id="PTHR46066">
    <property type="entry name" value="CHITINASE DOMAIN-CONTAINING PROTEIN 1 FAMILY MEMBER"/>
    <property type="match status" value="1"/>
</dbReference>
<dbReference type="PROSITE" id="PS51910">
    <property type="entry name" value="GH18_2"/>
    <property type="match status" value="1"/>
</dbReference>
<dbReference type="SMART" id="SM00257">
    <property type="entry name" value="LysM"/>
    <property type="match status" value="2"/>
</dbReference>
<feature type="domain" description="LysM" evidence="2">
    <location>
        <begin position="51"/>
        <end position="96"/>
    </location>
</feature>
<proteinExistence type="predicted"/>
<accession>A0A3N1XP71</accession>
<feature type="domain" description="GH18" evidence="3">
    <location>
        <begin position="93"/>
        <end position="423"/>
    </location>
</feature>
<dbReference type="AlphaFoldDB" id="A0A3N1XP71"/>
<dbReference type="GO" id="GO:0008061">
    <property type="term" value="F:chitin binding"/>
    <property type="evidence" value="ECO:0007669"/>
    <property type="project" value="InterPro"/>
</dbReference>
<dbReference type="EMBL" id="RJVG01000004">
    <property type="protein sequence ID" value="ROR28463.1"/>
    <property type="molecule type" value="Genomic_DNA"/>
</dbReference>
<evidence type="ECO:0000313" key="5">
    <source>
        <dbReference type="Proteomes" id="UP000273083"/>
    </source>
</evidence>
<dbReference type="SMART" id="SM00636">
    <property type="entry name" value="Glyco_18"/>
    <property type="match status" value="1"/>
</dbReference>
<keyword evidence="1" id="KW-0378">Hydrolase</keyword>
<dbReference type="InterPro" id="IPR017853">
    <property type="entry name" value="GH"/>
</dbReference>
<protein>
    <submittedName>
        <fullName evidence="4">Spore germination protein</fullName>
    </submittedName>
</protein>
<keyword evidence="1" id="KW-0326">Glycosidase</keyword>
<reference evidence="4 5" key="1">
    <citation type="submission" date="2018-11" db="EMBL/GenBank/DDBJ databases">
        <title>Genomic Encyclopedia of Type Strains, Phase IV (KMG-IV): sequencing the most valuable type-strain genomes for metagenomic binning, comparative biology and taxonomic classification.</title>
        <authorList>
            <person name="Goeker M."/>
        </authorList>
    </citation>
    <scope>NUCLEOTIDE SEQUENCE [LARGE SCALE GENOMIC DNA]</scope>
    <source>
        <strain evidence="4 5">DSM 26537</strain>
    </source>
</reference>